<accession>A0A183ACK7</accession>
<feature type="DNA-binding region" description="Fork-head" evidence="2">
    <location>
        <begin position="203"/>
        <end position="248"/>
    </location>
</feature>
<feature type="compositionally biased region" description="Polar residues" evidence="3">
    <location>
        <begin position="1"/>
        <end position="18"/>
    </location>
</feature>
<dbReference type="SMART" id="SM00339">
    <property type="entry name" value="FH"/>
    <property type="match status" value="1"/>
</dbReference>
<keyword evidence="2" id="KW-0539">Nucleus</keyword>
<dbReference type="InterPro" id="IPR001766">
    <property type="entry name" value="Fork_head_dom"/>
</dbReference>
<evidence type="ECO:0000256" key="1">
    <source>
        <dbReference type="ARBA" id="ARBA00023125"/>
    </source>
</evidence>
<dbReference type="Gene3D" id="1.10.10.10">
    <property type="entry name" value="Winged helix-like DNA-binding domain superfamily/Winged helix DNA-binding domain"/>
    <property type="match status" value="1"/>
</dbReference>
<reference evidence="5" key="1">
    <citation type="submission" date="2016-06" db="UniProtKB">
        <authorList>
            <consortium name="WormBaseParasite"/>
        </authorList>
    </citation>
    <scope>IDENTIFICATION</scope>
</reference>
<sequence length="257" mass="27711">LAMSATTVNSSQQSSPNHSMDPIGGAQEAPPLHHRRSALHTLTTAKWNSTGTPPPISWLSRISTSLPGCTQADLGFHLHNLTSVNTAVTAAAISSATESMGTDTMVSTITEKSRQSRRTDVKTDPLNSVPIQAYPGSATDITESGSTPAKLKKDSTTTGSSKNVSKFGSSVTAQELENGCQLSPSSLNNSITHRQFYRSHSARPRFTYATLIRQAILESPGKQLSLSAIYVWLQREFAYFRQNEATWKAVFAVLGLD</sequence>
<dbReference type="PRINTS" id="PR00053">
    <property type="entry name" value="FORKHEAD"/>
</dbReference>
<feature type="compositionally biased region" description="Polar residues" evidence="3">
    <location>
        <begin position="156"/>
        <end position="165"/>
    </location>
</feature>
<dbReference type="AlphaFoldDB" id="A0A183ACK7"/>
<dbReference type="PANTHER" id="PTHR45796:SF4">
    <property type="entry name" value="FORKHEAD BOX P, ISOFORM C"/>
    <property type="match status" value="1"/>
</dbReference>
<evidence type="ECO:0000256" key="3">
    <source>
        <dbReference type="SAM" id="MobiDB-lite"/>
    </source>
</evidence>
<dbReference type="InterPro" id="IPR036390">
    <property type="entry name" value="WH_DNA-bd_sf"/>
</dbReference>
<dbReference type="InterPro" id="IPR036388">
    <property type="entry name" value="WH-like_DNA-bd_sf"/>
</dbReference>
<dbReference type="GO" id="GO:0005634">
    <property type="term" value="C:nucleus"/>
    <property type="evidence" value="ECO:0007669"/>
    <property type="project" value="UniProtKB-SubCell"/>
</dbReference>
<protein>
    <submittedName>
        <fullName evidence="5">Fork-head domain-containing protein</fullName>
    </submittedName>
</protein>
<dbReference type="PROSITE" id="PS50039">
    <property type="entry name" value="FORK_HEAD_3"/>
    <property type="match status" value="1"/>
</dbReference>
<name>A0A183ACK7_9TREM</name>
<keyword evidence="1 2" id="KW-0238">DNA-binding</keyword>
<dbReference type="InterPro" id="IPR050998">
    <property type="entry name" value="FOXP"/>
</dbReference>
<feature type="domain" description="Fork-head" evidence="4">
    <location>
        <begin position="203"/>
        <end position="248"/>
    </location>
</feature>
<dbReference type="GO" id="GO:0000981">
    <property type="term" value="F:DNA-binding transcription factor activity, RNA polymerase II-specific"/>
    <property type="evidence" value="ECO:0007669"/>
    <property type="project" value="TreeGrafter"/>
</dbReference>
<evidence type="ECO:0000259" key="4">
    <source>
        <dbReference type="PROSITE" id="PS50039"/>
    </source>
</evidence>
<dbReference type="Pfam" id="PF00250">
    <property type="entry name" value="Forkhead"/>
    <property type="match status" value="1"/>
</dbReference>
<dbReference type="GO" id="GO:0000978">
    <property type="term" value="F:RNA polymerase II cis-regulatory region sequence-specific DNA binding"/>
    <property type="evidence" value="ECO:0007669"/>
    <property type="project" value="TreeGrafter"/>
</dbReference>
<dbReference type="WBParaSite" id="ECPE_0000470401-mRNA-1">
    <property type="protein sequence ID" value="ECPE_0000470401-mRNA-1"/>
    <property type="gene ID" value="ECPE_0000470401"/>
</dbReference>
<organism evidence="5">
    <name type="scientific">Echinostoma caproni</name>
    <dbReference type="NCBI Taxonomy" id="27848"/>
    <lineage>
        <taxon>Eukaryota</taxon>
        <taxon>Metazoa</taxon>
        <taxon>Spiralia</taxon>
        <taxon>Lophotrochozoa</taxon>
        <taxon>Platyhelminthes</taxon>
        <taxon>Trematoda</taxon>
        <taxon>Digenea</taxon>
        <taxon>Plagiorchiida</taxon>
        <taxon>Echinostomata</taxon>
        <taxon>Echinostomatoidea</taxon>
        <taxon>Echinostomatidae</taxon>
        <taxon>Echinostoma</taxon>
    </lineage>
</organism>
<feature type="region of interest" description="Disordered" evidence="3">
    <location>
        <begin position="1"/>
        <end position="30"/>
    </location>
</feature>
<dbReference type="PANTHER" id="PTHR45796">
    <property type="entry name" value="FORKHEAD BOX P, ISOFORM C"/>
    <property type="match status" value="1"/>
</dbReference>
<feature type="compositionally biased region" description="Basic and acidic residues" evidence="3">
    <location>
        <begin position="111"/>
        <end position="123"/>
    </location>
</feature>
<dbReference type="SUPFAM" id="SSF46785">
    <property type="entry name" value="Winged helix' DNA-binding domain"/>
    <property type="match status" value="1"/>
</dbReference>
<feature type="region of interest" description="Disordered" evidence="3">
    <location>
        <begin position="108"/>
        <end position="165"/>
    </location>
</feature>
<comment type="subcellular location">
    <subcellularLocation>
        <location evidence="2">Nucleus</location>
    </subcellularLocation>
</comment>
<evidence type="ECO:0000313" key="5">
    <source>
        <dbReference type="WBParaSite" id="ECPE_0000470401-mRNA-1"/>
    </source>
</evidence>
<evidence type="ECO:0000256" key="2">
    <source>
        <dbReference type="PROSITE-ProRule" id="PRU00089"/>
    </source>
</evidence>
<proteinExistence type="predicted"/>